<gene>
    <name evidence="2" type="ORF">THAOC_24950</name>
</gene>
<feature type="compositionally biased region" description="Basic and acidic residues" evidence="1">
    <location>
        <begin position="46"/>
        <end position="56"/>
    </location>
</feature>
<evidence type="ECO:0000313" key="3">
    <source>
        <dbReference type="Proteomes" id="UP000266841"/>
    </source>
</evidence>
<feature type="non-terminal residue" evidence="2">
    <location>
        <position position="98"/>
    </location>
</feature>
<evidence type="ECO:0000313" key="2">
    <source>
        <dbReference type="EMBL" id="EJK55326.1"/>
    </source>
</evidence>
<name>K0S2U3_THAOC</name>
<sequence>MNRPDFRTSLASERKKISRLLKNETKADAPLPLRPPPPRLVVTPTDARHEQLDHRPGPSRRRPAGTRRRRRDLGTLRRPGQSGDGRGRGGSSSAAEAM</sequence>
<feature type="region of interest" description="Disordered" evidence="1">
    <location>
        <begin position="20"/>
        <end position="98"/>
    </location>
</feature>
<dbReference type="EMBL" id="AGNL01034288">
    <property type="protein sequence ID" value="EJK55326.1"/>
    <property type="molecule type" value="Genomic_DNA"/>
</dbReference>
<keyword evidence="3" id="KW-1185">Reference proteome</keyword>
<evidence type="ECO:0000256" key="1">
    <source>
        <dbReference type="SAM" id="MobiDB-lite"/>
    </source>
</evidence>
<accession>K0S2U3</accession>
<proteinExistence type="predicted"/>
<comment type="caution">
    <text evidence="2">The sequence shown here is derived from an EMBL/GenBank/DDBJ whole genome shotgun (WGS) entry which is preliminary data.</text>
</comment>
<feature type="compositionally biased region" description="Basic residues" evidence="1">
    <location>
        <begin position="57"/>
        <end position="71"/>
    </location>
</feature>
<dbReference type="AlphaFoldDB" id="K0S2U3"/>
<dbReference type="Proteomes" id="UP000266841">
    <property type="component" value="Unassembled WGS sequence"/>
</dbReference>
<reference evidence="2 3" key="1">
    <citation type="journal article" date="2012" name="Genome Biol.">
        <title>Genome and low-iron response of an oceanic diatom adapted to chronic iron limitation.</title>
        <authorList>
            <person name="Lommer M."/>
            <person name="Specht M."/>
            <person name="Roy A.S."/>
            <person name="Kraemer L."/>
            <person name="Andreson R."/>
            <person name="Gutowska M.A."/>
            <person name="Wolf J."/>
            <person name="Bergner S.V."/>
            <person name="Schilhabel M.B."/>
            <person name="Klostermeier U.C."/>
            <person name="Beiko R.G."/>
            <person name="Rosenstiel P."/>
            <person name="Hippler M."/>
            <person name="Laroche J."/>
        </authorList>
    </citation>
    <scope>NUCLEOTIDE SEQUENCE [LARGE SCALE GENOMIC DNA]</scope>
    <source>
        <strain evidence="2 3">CCMP1005</strain>
    </source>
</reference>
<protein>
    <submittedName>
        <fullName evidence="2">Uncharacterized protein</fullName>
    </submittedName>
</protein>
<organism evidence="2 3">
    <name type="scientific">Thalassiosira oceanica</name>
    <name type="common">Marine diatom</name>
    <dbReference type="NCBI Taxonomy" id="159749"/>
    <lineage>
        <taxon>Eukaryota</taxon>
        <taxon>Sar</taxon>
        <taxon>Stramenopiles</taxon>
        <taxon>Ochrophyta</taxon>
        <taxon>Bacillariophyta</taxon>
        <taxon>Coscinodiscophyceae</taxon>
        <taxon>Thalassiosirophycidae</taxon>
        <taxon>Thalassiosirales</taxon>
        <taxon>Thalassiosiraceae</taxon>
        <taxon>Thalassiosira</taxon>
    </lineage>
</organism>